<name>A0AA40FAK1_9PEZI</name>
<feature type="region of interest" description="Disordered" evidence="4">
    <location>
        <begin position="328"/>
        <end position="349"/>
    </location>
</feature>
<evidence type="ECO:0000313" key="6">
    <source>
        <dbReference type="EMBL" id="KAK0754087.1"/>
    </source>
</evidence>
<proteinExistence type="predicted"/>
<dbReference type="PANTHER" id="PTHR45789:SF2">
    <property type="entry name" value="FI18025P1"/>
    <property type="match status" value="1"/>
</dbReference>
<feature type="region of interest" description="Disordered" evidence="4">
    <location>
        <begin position="515"/>
        <end position="539"/>
    </location>
</feature>
<accession>A0AA40FAK1</accession>
<comment type="caution">
    <text evidence="6">The sequence shown here is derived from an EMBL/GenBank/DDBJ whole genome shotgun (WGS) entry which is preliminary data.</text>
</comment>
<evidence type="ECO:0000256" key="1">
    <source>
        <dbReference type="ARBA" id="ARBA00023125"/>
    </source>
</evidence>
<feature type="domain" description="HMG box" evidence="5">
    <location>
        <begin position="227"/>
        <end position="295"/>
    </location>
</feature>
<feature type="DNA-binding region" description="HMG box" evidence="3">
    <location>
        <begin position="227"/>
        <end position="295"/>
    </location>
</feature>
<protein>
    <recommendedName>
        <fullName evidence="5">HMG box domain-containing protein</fullName>
    </recommendedName>
</protein>
<evidence type="ECO:0000256" key="4">
    <source>
        <dbReference type="SAM" id="MobiDB-lite"/>
    </source>
</evidence>
<keyword evidence="1 3" id="KW-0238">DNA-binding</keyword>
<dbReference type="SUPFAM" id="SSF47095">
    <property type="entry name" value="HMG-box"/>
    <property type="match status" value="1"/>
</dbReference>
<dbReference type="SMART" id="SM00398">
    <property type="entry name" value="HMG"/>
    <property type="match status" value="1"/>
</dbReference>
<dbReference type="AlphaFoldDB" id="A0AA40FAK1"/>
<sequence>MDRNTPTSPGPPHRTEPLKAEPIPSGFQELIQHNNNHDSLHPPPPQPYHHRGSAGMESINVHSQSGPRYGTPGPAHGHNNNQYNNRAGSGQLQGYHQSMYSHESSPYGPIPETRQPYSTPATSPPTPSRASELKKTRSGNVIHKAGFSKALAPKRAAVEKSTPSSKKAKKKGNKNAAALSDMAGISGPLSELTKDSKIQLIDIPAFITRPIEERLRETEEGKNPGHIKRPMNAFMLYRKAYQGRAKEYMKQLNHQVVSTVCGTSWKRETLAFREQFKEWADIERQNHKEAFPDYKFAPTKPKPKPKVAGRADSEDIPVLDPYWADRELGGSNRAANTPSRGGLDSEYTPPRSLYGLPPYAYGDGISPHNRSAFEYTNPGKQLPQPYDHRDLGGTSYYETQVHQRQPRMHHPGVVEDVMLHKTPSPGLSFSANQGRGNMHSQYSLNQYPTHSPGMEAQQLPPPPQPQRFEHRIDPSLMGHEGGMYDAGSVGNLFFEGSNIPSSHQTWQPSMHLAGNQDNEGNFTESYLSGDGGGGGLDETLSVGQQAQFLRGAHEWEIEPLADSSAFDGGWGEK</sequence>
<dbReference type="Gene3D" id="1.10.30.10">
    <property type="entry name" value="High mobility group box domain"/>
    <property type="match status" value="1"/>
</dbReference>
<feature type="compositionally biased region" description="Polar residues" evidence="4">
    <location>
        <begin position="78"/>
        <end position="104"/>
    </location>
</feature>
<dbReference type="GO" id="GO:0000978">
    <property type="term" value="F:RNA polymerase II cis-regulatory region sequence-specific DNA binding"/>
    <property type="evidence" value="ECO:0007669"/>
    <property type="project" value="TreeGrafter"/>
</dbReference>
<dbReference type="InterPro" id="IPR009071">
    <property type="entry name" value="HMG_box_dom"/>
</dbReference>
<feature type="region of interest" description="Disordered" evidence="4">
    <location>
        <begin position="1"/>
        <end position="179"/>
    </location>
</feature>
<gene>
    <name evidence="6" type="ORF">B0T18DRAFT_29302</name>
</gene>
<dbReference type="Proteomes" id="UP001172155">
    <property type="component" value="Unassembled WGS sequence"/>
</dbReference>
<keyword evidence="7" id="KW-1185">Reference proteome</keyword>
<reference evidence="6" key="1">
    <citation type="submission" date="2023-06" db="EMBL/GenBank/DDBJ databases">
        <title>Genome-scale phylogeny and comparative genomics of the fungal order Sordariales.</title>
        <authorList>
            <consortium name="Lawrence Berkeley National Laboratory"/>
            <person name="Hensen N."/>
            <person name="Bonometti L."/>
            <person name="Westerberg I."/>
            <person name="Brannstrom I.O."/>
            <person name="Guillou S."/>
            <person name="Cros-Aarteil S."/>
            <person name="Calhoun S."/>
            <person name="Haridas S."/>
            <person name="Kuo A."/>
            <person name="Mondo S."/>
            <person name="Pangilinan J."/>
            <person name="Riley R."/>
            <person name="LaButti K."/>
            <person name="Andreopoulos B."/>
            <person name="Lipzen A."/>
            <person name="Chen C."/>
            <person name="Yanf M."/>
            <person name="Daum C."/>
            <person name="Ng V."/>
            <person name="Clum A."/>
            <person name="Steindorff A."/>
            <person name="Ohm R."/>
            <person name="Martin F."/>
            <person name="Silar P."/>
            <person name="Natvig D."/>
            <person name="Lalanne C."/>
            <person name="Gautier V."/>
            <person name="Ament-velasquez S.L."/>
            <person name="Kruys A."/>
            <person name="Hutchinson M.I."/>
            <person name="Powell A.J."/>
            <person name="Barry K."/>
            <person name="Miller A.N."/>
            <person name="Grigoriev I.V."/>
            <person name="Debuchy R."/>
            <person name="Gladieux P."/>
            <person name="Thoren M.H."/>
            <person name="Johannesson H."/>
        </authorList>
    </citation>
    <scope>NUCLEOTIDE SEQUENCE</scope>
    <source>
        <strain evidence="6">SMH3187-1</strain>
    </source>
</reference>
<dbReference type="PROSITE" id="PS50118">
    <property type="entry name" value="HMG_BOX_2"/>
    <property type="match status" value="1"/>
</dbReference>
<evidence type="ECO:0000259" key="5">
    <source>
        <dbReference type="PROSITE" id="PS50118"/>
    </source>
</evidence>
<dbReference type="GO" id="GO:0005634">
    <property type="term" value="C:nucleus"/>
    <property type="evidence" value="ECO:0007669"/>
    <property type="project" value="UniProtKB-UniRule"/>
</dbReference>
<keyword evidence="2 3" id="KW-0539">Nucleus</keyword>
<dbReference type="EMBL" id="JAUKUD010000001">
    <property type="protein sequence ID" value="KAK0754087.1"/>
    <property type="molecule type" value="Genomic_DNA"/>
</dbReference>
<evidence type="ECO:0000313" key="7">
    <source>
        <dbReference type="Proteomes" id="UP001172155"/>
    </source>
</evidence>
<dbReference type="InterPro" id="IPR051356">
    <property type="entry name" value="SOX/SOX-like_TF"/>
</dbReference>
<feature type="compositionally biased region" description="Polar residues" evidence="4">
    <location>
        <begin position="515"/>
        <end position="526"/>
    </location>
</feature>
<dbReference type="GO" id="GO:0000981">
    <property type="term" value="F:DNA-binding transcription factor activity, RNA polymerase II-specific"/>
    <property type="evidence" value="ECO:0007669"/>
    <property type="project" value="TreeGrafter"/>
</dbReference>
<dbReference type="CDD" id="cd01389">
    <property type="entry name" value="HMG-box_ROX1-like"/>
    <property type="match status" value="1"/>
</dbReference>
<evidence type="ECO:0000256" key="2">
    <source>
        <dbReference type="ARBA" id="ARBA00023242"/>
    </source>
</evidence>
<organism evidence="6 7">
    <name type="scientific">Schizothecium vesticola</name>
    <dbReference type="NCBI Taxonomy" id="314040"/>
    <lineage>
        <taxon>Eukaryota</taxon>
        <taxon>Fungi</taxon>
        <taxon>Dikarya</taxon>
        <taxon>Ascomycota</taxon>
        <taxon>Pezizomycotina</taxon>
        <taxon>Sordariomycetes</taxon>
        <taxon>Sordariomycetidae</taxon>
        <taxon>Sordariales</taxon>
        <taxon>Schizotheciaceae</taxon>
        <taxon>Schizothecium</taxon>
    </lineage>
</organism>
<dbReference type="Pfam" id="PF00505">
    <property type="entry name" value="HMG_box"/>
    <property type="match status" value="1"/>
</dbReference>
<dbReference type="PANTHER" id="PTHR45789">
    <property type="entry name" value="FI18025P1"/>
    <property type="match status" value="1"/>
</dbReference>
<dbReference type="InterPro" id="IPR036910">
    <property type="entry name" value="HMG_box_dom_sf"/>
</dbReference>
<evidence type="ECO:0000256" key="3">
    <source>
        <dbReference type="PROSITE-ProRule" id="PRU00267"/>
    </source>
</evidence>